<reference evidence="2 3" key="1">
    <citation type="journal article" date="2021" name="MBio">
        <title>Poor Competitiveness of Bradyrhizobium in Pigeon Pea Root Colonization in Indian Soils.</title>
        <authorList>
            <person name="Chalasani D."/>
            <person name="Basu A."/>
            <person name="Pullabhotla S.V.S.R.N."/>
            <person name="Jorrin B."/>
            <person name="Neal A.L."/>
            <person name="Poole P.S."/>
            <person name="Podile A.R."/>
            <person name="Tkacz A."/>
        </authorList>
    </citation>
    <scope>NUCLEOTIDE SEQUENCE [LARGE SCALE GENOMIC DNA]</scope>
    <source>
        <strain evidence="2 3">HU56</strain>
    </source>
</reference>
<dbReference type="Pfam" id="PF01510">
    <property type="entry name" value="Amidase_2"/>
    <property type="match status" value="1"/>
</dbReference>
<protein>
    <submittedName>
        <fullName evidence="2">N-acetylmuramoyl-L-alanine amidase</fullName>
    </submittedName>
</protein>
<evidence type="ECO:0000259" key="1">
    <source>
        <dbReference type="Pfam" id="PF01510"/>
    </source>
</evidence>
<dbReference type="SUPFAM" id="SSF55846">
    <property type="entry name" value="N-acetylmuramoyl-L-alanine amidase-like"/>
    <property type="match status" value="1"/>
</dbReference>
<gene>
    <name evidence="2" type="ORF">JNB85_13715</name>
</gene>
<proteinExistence type="predicted"/>
<organism evidence="2 3">
    <name type="scientific">Rhizobium mesosinicum</name>
    <dbReference type="NCBI Taxonomy" id="335017"/>
    <lineage>
        <taxon>Bacteria</taxon>
        <taxon>Pseudomonadati</taxon>
        <taxon>Pseudomonadota</taxon>
        <taxon>Alphaproteobacteria</taxon>
        <taxon>Hyphomicrobiales</taxon>
        <taxon>Rhizobiaceae</taxon>
        <taxon>Rhizobium/Agrobacterium group</taxon>
        <taxon>Rhizobium</taxon>
    </lineage>
</organism>
<evidence type="ECO:0000313" key="3">
    <source>
        <dbReference type="Proteomes" id="UP000717752"/>
    </source>
</evidence>
<accession>A0ABS7GU40</accession>
<name>A0ABS7GU40_9HYPH</name>
<dbReference type="InterPro" id="IPR002502">
    <property type="entry name" value="Amidase_domain"/>
</dbReference>
<dbReference type="Proteomes" id="UP000717752">
    <property type="component" value="Unassembled WGS sequence"/>
</dbReference>
<feature type="domain" description="N-acetylmuramoyl-L-alanine amidase" evidence="1">
    <location>
        <begin position="15"/>
        <end position="134"/>
    </location>
</feature>
<dbReference type="EMBL" id="JAEUAK010000004">
    <property type="protein sequence ID" value="MBW9053467.1"/>
    <property type="molecule type" value="Genomic_DNA"/>
</dbReference>
<dbReference type="Gene3D" id="3.40.80.10">
    <property type="entry name" value="Peptidoglycan recognition protein-like"/>
    <property type="match status" value="1"/>
</dbReference>
<evidence type="ECO:0000313" key="2">
    <source>
        <dbReference type="EMBL" id="MBW9053467.1"/>
    </source>
</evidence>
<dbReference type="InterPro" id="IPR036505">
    <property type="entry name" value="Amidase/PGRP_sf"/>
</dbReference>
<comment type="caution">
    <text evidence="2">The sequence shown here is derived from an EMBL/GenBank/DDBJ whole genome shotgun (WGS) entry which is preliminary data.</text>
</comment>
<keyword evidence="3" id="KW-1185">Reference proteome</keyword>
<dbReference type="RefSeq" id="WP_220334829.1">
    <property type="nucleotide sequence ID" value="NZ_JAEUAK010000004.1"/>
</dbReference>
<sequence length="175" mass="19136">MTTIVPAGWLQPVKMTRIVLHWSAGAWKASELDKEHYHIIVENDGNLVRGDHTISDNVNTTDDDYAAHTRGCNTGAIGVSMACMAGAIESPFKAGKFPMTETQWNTAIKVIAELARFYKIPVTEKTILSHAEVQRNLGIQQAGKWDVSRLPFDSKTVGAKACGDKMRVAVKALLA</sequence>